<proteinExistence type="predicted"/>
<reference evidence="1" key="1">
    <citation type="submission" date="2020-11" db="EMBL/GenBank/DDBJ databases">
        <authorList>
            <person name="Tran Van P."/>
        </authorList>
    </citation>
    <scope>NUCLEOTIDE SEQUENCE</scope>
</reference>
<evidence type="ECO:0000313" key="1">
    <source>
        <dbReference type="EMBL" id="CAD7610533.1"/>
    </source>
</evidence>
<organism evidence="1">
    <name type="scientific">Timema genevievae</name>
    <name type="common">Walking stick</name>
    <dbReference type="NCBI Taxonomy" id="629358"/>
    <lineage>
        <taxon>Eukaryota</taxon>
        <taxon>Metazoa</taxon>
        <taxon>Ecdysozoa</taxon>
        <taxon>Arthropoda</taxon>
        <taxon>Hexapoda</taxon>
        <taxon>Insecta</taxon>
        <taxon>Pterygota</taxon>
        <taxon>Neoptera</taxon>
        <taxon>Polyneoptera</taxon>
        <taxon>Phasmatodea</taxon>
        <taxon>Timematodea</taxon>
        <taxon>Timematoidea</taxon>
        <taxon>Timematidae</taxon>
        <taxon>Timema</taxon>
    </lineage>
</organism>
<dbReference type="AlphaFoldDB" id="A0A7R9K802"/>
<accession>A0A7R9K802</accession>
<protein>
    <submittedName>
        <fullName evidence="1">Uncharacterized protein</fullName>
    </submittedName>
</protein>
<dbReference type="EMBL" id="OE846853">
    <property type="protein sequence ID" value="CAD7610533.1"/>
    <property type="molecule type" value="Genomic_DNA"/>
</dbReference>
<gene>
    <name evidence="1" type="ORF">TGEB3V08_LOCUS10760</name>
</gene>
<sequence length="155" mass="16961">MTRFKFTSSFSCPPGDISGGRVFGTRRPNSWAACDNDRCNNVRTFGGMLMHAEERDGSQDLVMNSNTVILSGAVLFGALLIFSAVQATESLPVSRTHSDLACNVMLSPNRTISDLACVFSNRNYGSDMEGPDSEYVLELIERLGQSIIRANDLEK</sequence>
<name>A0A7R9K802_TIMGE</name>